<sequence length="499" mass="53297">MTRIRKDIAKLNGPWPEELLWYARAVAAMRARPFADRTSWLYFGAIHGFDQNGWIRQNIITAGTAVPPDIEQRNVLNQCQHAGWFFLPWHRGYLAAFEALTADWIAAQGGPDDWALPYWNYLDSQNQDARKIPAEFLADKLPDGTDNPLSAASRGGLQVLGPMPRIGIPDINLDAQSIDIYTAVAPGVLGYGGPVSRFAQQGNSFGGIEANPHGPVHVMIGGVTPTFQPAGWMTDPDYAALDPVFWLHHCNIDRLWEAWLSDPANSQEVSGIWKNGPFPRQFLMPTVSGGIDVFTPGETLPGGPLAPLYDDLEDGTGIVIPAAAGEPEIAMVSSERPGGASREMKSALMGSNTESLEVGDASVSSRVGLRQTKMAEAAFASPAAVDGTHIFLNLEGVRGSVPTGALLVSLAVPSGPGGDREIIELEPVVLFGLGKASSTEGSHAGNGFTVAIDITSAVSRIQADGRTSLDALEVTVAQPKGAESPITVDRISIYRQISD</sequence>
<organism evidence="5 6">
    <name type="scientific">Roseibium marinum</name>
    <dbReference type="NCBI Taxonomy" id="281252"/>
    <lineage>
        <taxon>Bacteria</taxon>
        <taxon>Pseudomonadati</taxon>
        <taxon>Pseudomonadota</taxon>
        <taxon>Alphaproteobacteria</taxon>
        <taxon>Hyphomicrobiales</taxon>
        <taxon>Stappiaceae</taxon>
        <taxon>Roseibium</taxon>
    </lineage>
</organism>
<evidence type="ECO:0000313" key="6">
    <source>
        <dbReference type="Proteomes" id="UP000236959"/>
    </source>
</evidence>
<dbReference type="PANTHER" id="PTHR11474">
    <property type="entry name" value="TYROSINASE FAMILY MEMBER"/>
    <property type="match status" value="1"/>
</dbReference>
<feature type="domain" description="Tyrosinase copper-binding" evidence="3">
    <location>
        <begin position="81"/>
        <end position="98"/>
    </location>
</feature>
<name>A0A2S3UTK6_9HYPH</name>
<dbReference type="RefSeq" id="WP_103222991.1">
    <property type="nucleotide sequence ID" value="NZ_PPCN01000005.1"/>
</dbReference>
<evidence type="ECO:0000259" key="4">
    <source>
        <dbReference type="PROSITE" id="PS00498"/>
    </source>
</evidence>
<dbReference type="Gene3D" id="1.10.1280.10">
    <property type="entry name" value="Di-copper center containing domain from catechol oxidase"/>
    <property type="match status" value="1"/>
</dbReference>
<dbReference type="Pfam" id="PF00264">
    <property type="entry name" value="Tyrosinase"/>
    <property type="match status" value="1"/>
</dbReference>
<dbReference type="InterPro" id="IPR057190">
    <property type="entry name" value="DUF7868"/>
</dbReference>
<evidence type="ECO:0000313" key="5">
    <source>
        <dbReference type="EMBL" id="POF31041.1"/>
    </source>
</evidence>
<gene>
    <name evidence="5" type="ORF">CLV41_105219</name>
</gene>
<evidence type="ECO:0000256" key="1">
    <source>
        <dbReference type="ARBA" id="ARBA00022723"/>
    </source>
</evidence>
<dbReference type="GO" id="GO:0046872">
    <property type="term" value="F:metal ion binding"/>
    <property type="evidence" value="ECO:0007669"/>
    <property type="project" value="UniProtKB-KW"/>
</dbReference>
<dbReference type="PROSITE" id="PS00498">
    <property type="entry name" value="TYROSINASE_2"/>
    <property type="match status" value="1"/>
</dbReference>
<dbReference type="Pfam" id="PF25271">
    <property type="entry name" value="DUF7868"/>
    <property type="match status" value="1"/>
</dbReference>
<dbReference type="PRINTS" id="PR00092">
    <property type="entry name" value="TYROSINASE"/>
</dbReference>
<dbReference type="PANTHER" id="PTHR11474:SF76">
    <property type="entry name" value="SHKT DOMAIN-CONTAINING PROTEIN"/>
    <property type="match status" value="1"/>
</dbReference>
<keyword evidence="6" id="KW-1185">Reference proteome</keyword>
<feature type="domain" description="Tyrosinase copper-binding" evidence="4">
    <location>
        <begin position="242"/>
        <end position="253"/>
    </location>
</feature>
<dbReference type="PROSITE" id="PS00497">
    <property type="entry name" value="TYROSINASE_1"/>
    <property type="match status" value="1"/>
</dbReference>
<accession>A0A2S3UTK6</accession>
<dbReference type="SUPFAM" id="SSF48056">
    <property type="entry name" value="Di-copper centre-containing domain"/>
    <property type="match status" value="1"/>
</dbReference>
<dbReference type="GO" id="GO:0016491">
    <property type="term" value="F:oxidoreductase activity"/>
    <property type="evidence" value="ECO:0007669"/>
    <property type="project" value="InterPro"/>
</dbReference>
<evidence type="ECO:0000256" key="2">
    <source>
        <dbReference type="ARBA" id="ARBA00023008"/>
    </source>
</evidence>
<protein>
    <submittedName>
        <fullName evidence="5">Tyrosinase</fullName>
    </submittedName>
</protein>
<dbReference type="EMBL" id="PPCN01000005">
    <property type="protein sequence ID" value="POF31041.1"/>
    <property type="molecule type" value="Genomic_DNA"/>
</dbReference>
<reference evidence="5 6" key="1">
    <citation type="submission" date="2018-01" db="EMBL/GenBank/DDBJ databases">
        <title>Genomic Encyclopedia of Archaeal and Bacterial Type Strains, Phase II (KMG-II): from individual species to whole genera.</title>
        <authorList>
            <person name="Goeker M."/>
        </authorList>
    </citation>
    <scope>NUCLEOTIDE SEQUENCE [LARGE SCALE GENOMIC DNA]</scope>
    <source>
        <strain evidence="5 6">DSM 17023</strain>
    </source>
</reference>
<dbReference type="AlphaFoldDB" id="A0A2S3UTK6"/>
<dbReference type="OrthoDB" id="2874181at2"/>
<evidence type="ECO:0000259" key="3">
    <source>
        <dbReference type="PROSITE" id="PS00497"/>
    </source>
</evidence>
<dbReference type="InterPro" id="IPR008922">
    <property type="entry name" value="Di-copper_centre_dom_sf"/>
</dbReference>
<dbReference type="Proteomes" id="UP000236959">
    <property type="component" value="Unassembled WGS sequence"/>
</dbReference>
<dbReference type="InterPro" id="IPR002227">
    <property type="entry name" value="Tyrosinase_Cu-bd"/>
</dbReference>
<keyword evidence="1" id="KW-0479">Metal-binding</keyword>
<comment type="caution">
    <text evidence="5">The sequence shown here is derived from an EMBL/GenBank/DDBJ whole genome shotgun (WGS) entry which is preliminary data.</text>
</comment>
<keyword evidence="2" id="KW-0186">Copper</keyword>
<dbReference type="InterPro" id="IPR050316">
    <property type="entry name" value="Tyrosinase/Hemocyanin"/>
</dbReference>
<proteinExistence type="predicted"/>